<evidence type="ECO:0000313" key="7">
    <source>
        <dbReference type="Proteomes" id="UP000176424"/>
    </source>
</evidence>
<keyword evidence="5" id="KW-0699">rRNA-binding</keyword>
<evidence type="ECO:0000256" key="1">
    <source>
        <dbReference type="ARBA" id="ARBA00010528"/>
    </source>
</evidence>
<gene>
    <name evidence="5" type="primary">rplD</name>
    <name evidence="6" type="ORF">A2397_03035</name>
</gene>
<dbReference type="GO" id="GO:0003735">
    <property type="term" value="F:structural constituent of ribosome"/>
    <property type="evidence" value="ECO:0007669"/>
    <property type="project" value="InterPro"/>
</dbReference>
<dbReference type="InterPro" id="IPR002136">
    <property type="entry name" value="Ribosomal_uL4"/>
</dbReference>
<name>A0A1F4ZV63_9BACT</name>
<evidence type="ECO:0000313" key="6">
    <source>
        <dbReference type="EMBL" id="OGD09284.1"/>
    </source>
</evidence>
<reference evidence="6 7" key="1">
    <citation type="journal article" date="2016" name="Nat. Commun.">
        <title>Thousands of microbial genomes shed light on interconnected biogeochemical processes in an aquifer system.</title>
        <authorList>
            <person name="Anantharaman K."/>
            <person name="Brown C.T."/>
            <person name="Hug L.A."/>
            <person name="Sharon I."/>
            <person name="Castelle C.J."/>
            <person name="Probst A.J."/>
            <person name="Thomas B.C."/>
            <person name="Singh A."/>
            <person name="Wilkins M.J."/>
            <person name="Karaoz U."/>
            <person name="Brodie E.L."/>
            <person name="Williams K.H."/>
            <person name="Hubbard S.S."/>
            <person name="Banfield J.F."/>
        </authorList>
    </citation>
    <scope>NUCLEOTIDE SEQUENCE [LARGE SCALE GENOMIC DNA]</scope>
</reference>
<dbReference type="HAMAP" id="MF_01328_B">
    <property type="entry name" value="Ribosomal_uL4_B"/>
    <property type="match status" value="1"/>
</dbReference>
<dbReference type="InterPro" id="IPR013005">
    <property type="entry name" value="Ribosomal_uL4-like"/>
</dbReference>
<dbReference type="GO" id="GO:1990904">
    <property type="term" value="C:ribonucleoprotein complex"/>
    <property type="evidence" value="ECO:0007669"/>
    <property type="project" value="UniProtKB-KW"/>
</dbReference>
<dbReference type="SUPFAM" id="SSF52166">
    <property type="entry name" value="Ribosomal protein L4"/>
    <property type="match status" value="1"/>
</dbReference>
<dbReference type="InterPro" id="IPR023574">
    <property type="entry name" value="Ribosomal_uL4_dom_sf"/>
</dbReference>
<evidence type="ECO:0000256" key="3">
    <source>
        <dbReference type="ARBA" id="ARBA00023274"/>
    </source>
</evidence>
<dbReference type="STRING" id="1797263.A2397_03035"/>
<dbReference type="GO" id="GO:0005840">
    <property type="term" value="C:ribosome"/>
    <property type="evidence" value="ECO:0007669"/>
    <property type="project" value="UniProtKB-KW"/>
</dbReference>
<dbReference type="Proteomes" id="UP000176424">
    <property type="component" value="Unassembled WGS sequence"/>
</dbReference>
<evidence type="ECO:0000256" key="5">
    <source>
        <dbReference type="HAMAP-Rule" id="MF_01328"/>
    </source>
</evidence>
<comment type="caution">
    <text evidence="6">The sequence shown here is derived from an EMBL/GenBank/DDBJ whole genome shotgun (WGS) entry which is preliminary data.</text>
</comment>
<dbReference type="PANTHER" id="PTHR10746">
    <property type="entry name" value="50S RIBOSOMAL PROTEIN L4"/>
    <property type="match status" value="1"/>
</dbReference>
<protein>
    <recommendedName>
        <fullName evidence="4 5">Large ribosomal subunit protein uL4</fullName>
    </recommendedName>
</protein>
<keyword evidence="5" id="KW-0694">RNA-binding</keyword>
<dbReference type="GO" id="GO:0006412">
    <property type="term" value="P:translation"/>
    <property type="evidence" value="ECO:0007669"/>
    <property type="project" value="UniProtKB-UniRule"/>
</dbReference>
<dbReference type="EMBL" id="MEXR01000035">
    <property type="protein sequence ID" value="OGD09284.1"/>
    <property type="molecule type" value="Genomic_DNA"/>
</dbReference>
<keyword evidence="2 5" id="KW-0689">Ribosomal protein</keyword>
<accession>A0A1F4ZV63</accession>
<comment type="subunit">
    <text evidence="5">Part of the 50S ribosomal subunit.</text>
</comment>
<dbReference type="PANTHER" id="PTHR10746:SF6">
    <property type="entry name" value="LARGE RIBOSOMAL SUBUNIT PROTEIN UL4M"/>
    <property type="match status" value="1"/>
</dbReference>
<proteinExistence type="inferred from homology"/>
<sequence length="209" mass="22621">MISAITINSKGEKGEKTKLPEAIFGAKVDKKGQTQAVRVYLSNQRAASAKTKTRAEVKKTTAKMYKQKGTGRARHGSYAAPIFVGGGIALGPTGGQNYKLKMSKAQVRQTLLGALSEKTKEGKLLILAGKIGLNKTKSAAALLEKIIEPKGKLLVVAVSEESEVFRTFRNISLVIVMCPEQLNTYDILNSNQILLTENGLKKITEIFKA</sequence>
<dbReference type="Gene3D" id="3.40.1370.10">
    <property type="match status" value="1"/>
</dbReference>
<comment type="function">
    <text evidence="5">One of the primary rRNA binding proteins, this protein initially binds near the 5'-end of the 23S rRNA. It is important during the early stages of 50S assembly. It makes multiple contacts with different domains of the 23S rRNA in the assembled 50S subunit and ribosome.</text>
</comment>
<keyword evidence="3 5" id="KW-0687">Ribonucleoprotein</keyword>
<evidence type="ECO:0000256" key="2">
    <source>
        <dbReference type="ARBA" id="ARBA00022980"/>
    </source>
</evidence>
<dbReference type="NCBIfam" id="TIGR03953">
    <property type="entry name" value="rplD_bact"/>
    <property type="match status" value="1"/>
</dbReference>
<dbReference type="Pfam" id="PF00573">
    <property type="entry name" value="Ribosomal_L4"/>
    <property type="match status" value="1"/>
</dbReference>
<evidence type="ECO:0000256" key="4">
    <source>
        <dbReference type="ARBA" id="ARBA00035244"/>
    </source>
</evidence>
<comment type="similarity">
    <text evidence="1 5">Belongs to the universal ribosomal protein uL4 family.</text>
</comment>
<dbReference type="GO" id="GO:0019843">
    <property type="term" value="F:rRNA binding"/>
    <property type="evidence" value="ECO:0007669"/>
    <property type="project" value="UniProtKB-UniRule"/>
</dbReference>
<organism evidence="6 7">
    <name type="scientific">Candidatus Amesbacteria bacterium RIFOXYB1_FULL_44_23</name>
    <dbReference type="NCBI Taxonomy" id="1797263"/>
    <lineage>
        <taxon>Bacteria</taxon>
        <taxon>Candidatus Amesiibacteriota</taxon>
    </lineage>
</organism>
<comment type="function">
    <text evidence="5">Forms part of the polypeptide exit tunnel.</text>
</comment>
<dbReference type="AlphaFoldDB" id="A0A1F4ZV63"/>